<feature type="compositionally biased region" description="Acidic residues" evidence="1">
    <location>
        <begin position="52"/>
        <end position="61"/>
    </location>
</feature>
<dbReference type="Proteomes" id="UP000075573">
    <property type="component" value="Unassembled WGS sequence"/>
</dbReference>
<sequence>MSKSFDIWLDRSLRVLHEGIQNEPVPKTLVEIIEADRLRKQNEAAAVHKEEPDVEAAEEDAVAPVFSTGMGR</sequence>
<organism evidence="2 3">
    <name type="scientific">Gluconobacter potus</name>
    <dbReference type="NCBI Taxonomy" id="2724927"/>
    <lineage>
        <taxon>Bacteria</taxon>
        <taxon>Pseudomonadati</taxon>
        <taxon>Pseudomonadota</taxon>
        <taxon>Alphaproteobacteria</taxon>
        <taxon>Acetobacterales</taxon>
        <taxon>Acetobacteraceae</taxon>
        <taxon>Gluconobacter</taxon>
    </lineage>
</organism>
<protein>
    <submittedName>
        <fullName evidence="2">Uncharacterized protein</fullName>
    </submittedName>
</protein>
<accession>A0A149QRW7</accession>
<evidence type="ECO:0000313" key="2">
    <source>
        <dbReference type="EMBL" id="KXV00065.1"/>
    </source>
</evidence>
<dbReference type="EMBL" id="LHZB01000118">
    <property type="protein sequence ID" value="KXV00065.1"/>
    <property type="molecule type" value="Genomic_DNA"/>
</dbReference>
<dbReference type="AlphaFoldDB" id="A0A149QRW7"/>
<gene>
    <name evidence="2" type="ORF">AD929_12610</name>
</gene>
<dbReference type="RefSeq" id="WP_062497348.1">
    <property type="nucleotide sequence ID" value="NZ_LHZB01000118.1"/>
</dbReference>
<name>A0A149QRW7_9PROT</name>
<feature type="region of interest" description="Disordered" evidence="1">
    <location>
        <begin position="48"/>
        <end position="72"/>
    </location>
</feature>
<dbReference type="PATRIC" id="fig|442.7.peg.3346"/>
<evidence type="ECO:0000313" key="3">
    <source>
        <dbReference type="Proteomes" id="UP000075573"/>
    </source>
</evidence>
<evidence type="ECO:0000256" key="1">
    <source>
        <dbReference type="SAM" id="MobiDB-lite"/>
    </source>
</evidence>
<comment type="caution">
    <text evidence="2">The sequence shown here is derived from an EMBL/GenBank/DDBJ whole genome shotgun (WGS) entry which is preliminary data.</text>
</comment>
<proteinExistence type="predicted"/>
<reference evidence="2 3" key="1">
    <citation type="submission" date="2015-06" db="EMBL/GenBank/DDBJ databases">
        <title>Improved classification and identification of acetic acid bacteria using matrix-assisted laser desorption/ionization time-of-flight mass spectrometry; Gluconobacter nephelii and Gluconobacter uchimurae are later heterotypic synonyms of Gluconobacter japonicus and Gluconobacter oxydans, respectively.</title>
        <authorList>
            <person name="Li L."/>
            <person name="Cleenwerck I."/>
            <person name="De Vuyst L."/>
            <person name="Vandamme P."/>
        </authorList>
    </citation>
    <scope>NUCLEOTIDE SEQUENCE [LARGE SCALE GENOMIC DNA]</scope>
    <source>
        <strain evidence="2 3">LMG 1764</strain>
    </source>
</reference>